<name>A0A0F8XDH3_9ZZZZ</name>
<proteinExistence type="predicted"/>
<sequence>MKRIKGRLLRDKPSKVSQNGKSESLRVTMPVESGLNPWTYVYQKPLDNGIIMIIPENVYDYDKISKDGIIKKSKVIYNGISGSVRIVIASECGLVAEKLVLYERLDNDIILIIPENVYDNTRSN</sequence>
<evidence type="ECO:0000313" key="1">
    <source>
        <dbReference type="EMBL" id="KKK40289.1"/>
    </source>
</evidence>
<accession>A0A0F8XDH3</accession>
<dbReference type="AlphaFoldDB" id="A0A0F8XDH3"/>
<gene>
    <name evidence="1" type="ORF">LCGC14_3099470</name>
</gene>
<reference evidence="1" key="1">
    <citation type="journal article" date="2015" name="Nature">
        <title>Complex archaea that bridge the gap between prokaryotes and eukaryotes.</title>
        <authorList>
            <person name="Spang A."/>
            <person name="Saw J.H."/>
            <person name="Jorgensen S.L."/>
            <person name="Zaremba-Niedzwiedzka K."/>
            <person name="Martijn J."/>
            <person name="Lind A.E."/>
            <person name="van Eijk R."/>
            <person name="Schleper C."/>
            <person name="Guy L."/>
            <person name="Ettema T.J."/>
        </authorList>
    </citation>
    <scope>NUCLEOTIDE SEQUENCE</scope>
</reference>
<protein>
    <submittedName>
        <fullName evidence="1">Uncharacterized protein</fullName>
    </submittedName>
</protein>
<comment type="caution">
    <text evidence="1">The sequence shown here is derived from an EMBL/GenBank/DDBJ whole genome shotgun (WGS) entry which is preliminary data.</text>
</comment>
<organism evidence="1">
    <name type="scientific">marine sediment metagenome</name>
    <dbReference type="NCBI Taxonomy" id="412755"/>
    <lineage>
        <taxon>unclassified sequences</taxon>
        <taxon>metagenomes</taxon>
        <taxon>ecological metagenomes</taxon>
    </lineage>
</organism>
<dbReference type="EMBL" id="LAZR01070485">
    <property type="protein sequence ID" value="KKK40289.1"/>
    <property type="molecule type" value="Genomic_DNA"/>
</dbReference>